<sequence length="109" mass="11824">MSDFQDPVELKVDDVTFWVASSPGQPIEPHTFAAVRGGSGRYTFRLLNSDGTQPVSLPEGLRFNDGTGQFEGSMPTGKDVGEWTYRLEVADQEGGSAERSFVLTVNPSP</sequence>
<comment type="caution">
    <text evidence="1">The sequence shown here is derived from an EMBL/GenBank/DDBJ whole genome shotgun (WGS) entry which is preliminary data.</text>
</comment>
<dbReference type="InterPro" id="IPR015919">
    <property type="entry name" value="Cadherin-like_sf"/>
</dbReference>
<dbReference type="Pfam" id="PF05345">
    <property type="entry name" value="He_PIG"/>
    <property type="match status" value="1"/>
</dbReference>
<organism evidence="1 2">
    <name type="scientific">Streptomyces longisporoflavus</name>
    <dbReference type="NCBI Taxonomy" id="28044"/>
    <lineage>
        <taxon>Bacteria</taxon>
        <taxon>Bacillati</taxon>
        <taxon>Actinomycetota</taxon>
        <taxon>Actinomycetes</taxon>
        <taxon>Kitasatosporales</taxon>
        <taxon>Streptomycetaceae</taxon>
        <taxon>Streptomyces</taxon>
    </lineage>
</organism>
<accession>A0ABW7QI19</accession>
<gene>
    <name evidence="1" type="ORF">ACH4F9_06350</name>
</gene>
<dbReference type="InterPro" id="IPR013783">
    <property type="entry name" value="Ig-like_fold"/>
</dbReference>
<keyword evidence="2" id="KW-1185">Reference proteome</keyword>
<protein>
    <submittedName>
        <fullName evidence="1">Ig domain-containing protein</fullName>
    </submittedName>
</protein>
<proteinExistence type="predicted"/>
<dbReference type="SUPFAM" id="SSF49313">
    <property type="entry name" value="Cadherin-like"/>
    <property type="match status" value="1"/>
</dbReference>
<reference evidence="1 2" key="1">
    <citation type="submission" date="2024-10" db="EMBL/GenBank/DDBJ databases">
        <title>The Natural Products Discovery Center: Release of the First 8490 Sequenced Strains for Exploring Actinobacteria Biosynthetic Diversity.</title>
        <authorList>
            <person name="Kalkreuter E."/>
            <person name="Kautsar S.A."/>
            <person name="Yang D."/>
            <person name="Bader C.D."/>
            <person name="Teijaro C.N."/>
            <person name="Fluegel L."/>
            <person name="Davis C.M."/>
            <person name="Simpson J.R."/>
            <person name="Lauterbach L."/>
            <person name="Steele A.D."/>
            <person name="Gui C."/>
            <person name="Meng S."/>
            <person name="Li G."/>
            <person name="Viehrig K."/>
            <person name="Ye F."/>
            <person name="Su P."/>
            <person name="Kiefer A.F."/>
            <person name="Nichols A."/>
            <person name="Cepeda A.J."/>
            <person name="Yan W."/>
            <person name="Fan B."/>
            <person name="Jiang Y."/>
            <person name="Adhikari A."/>
            <person name="Zheng C.-J."/>
            <person name="Schuster L."/>
            <person name="Cowan T.M."/>
            <person name="Smanski M.J."/>
            <person name="Chevrette M.G."/>
            <person name="De Carvalho L.P.S."/>
            <person name="Shen B."/>
        </authorList>
    </citation>
    <scope>NUCLEOTIDE SEQUENCE [LARGE SCALE GENOMIC DNA]</scope>
    <source>
        <strain evidence="1 2">NPDC017990</strain>
    </source>
</reference>
<dbReference type="Proteomes" id="UP001610818">
    <property type="component" value="Unassembled WGS sequence"/>
</dbReference>
<dbReference type="Gene3D" id="2.60.40.10">
    <property type="entry name" value="Immunoglobulins"/>
    <property type="match status" value="1"/>
</dbReference>
<evidence type="ECO:0000313" key="2">
    <source>
        <dbReference type="Proteomes" id="UP001610818"/>
    </source>
</evidence>
<evidence type="ECO:0000313" key="1">
    <source>
        <dbReference type="EMBL" id="MFH8544618.1"/>
    </source>
</evidence>
<name>A0ABW7QI19_9ACTN</name>
<dbReference type="RefSeq" id="WP_397708563.1">
    <property type="nucleotide sequence ID" value="NZ_JBIRGN010000001.1"/>
</dbReference>
<dbReference type="EMBL" id="JBIRGQ010000001">
    <property type="protein sequence ID" value="MFH8544618.1"/>
    <property type="molecule type" value="Genomic_DNA"/>
</dbReference>